<gene>
    <name evidence="1" type="ORF">QYE76_057428</name>
</gene>
<protein>
    <submittedName>
        <fullName evidence="1">Uncharacterized protein</fullName>
    </submittedName>
</protein>
<dbReference type="Proteomes" id="UP001231189">
    <property type="component" value="Unassembled WGS sequence"/>
</dbReference>
<name>A0AAD8T4L9_LOLMU</name>
<dbReference type="PANTHER" id="PTHR11439:SF524">
    <property type="entry name" value="RNA-DIRECTED DNA POLYMERASE, PROTEIN KINASE RLK-PELLE-DLSV FAMILY"/>
    <property type="match status" value="1"/>
</dbReference>
<accession>A0AAD8T4L9</accession>
<comment type="caution">
    <text evidence="1">The sequence shown here is derived from an EMBL/GenBank/DDBJ whole genome shotgun (WGS) entry which is preliminary data.</text>
</comment>
<proteinExistence type="predicted"/>
<evidence type="ECO:0000313" key="2">
    <source>
        <dbReference type="Proteomes" id="UP001231189"/>
    </source>
</evidence>
<dbReference type="EMBL" id="JAUUTY010000003">
    <property type="protein sequence ID" value="KAK1669269.1"/>
    <property type="molecule type" value="Genomic_DNA"/>
</dbReference>
<evidence type="ECO:0000313" key="1">
    <source>
        <dbReference type="EMBL" id="KAK1669269.1"/>
    </source>
</evidence>
<sequence length="204" mass="22092">MENYSLLMGAAAVMKMAVEMAAVSMEKPSGALPSGGVRTRLLSPDLGLAMAAADGFVGFVERMFRDEALNRRRGAGGSKGDDTRRCARPGRAGLGGPAPSVALGSVVGGLQYLTITRPDVSYAVNRVCQYLHSPRDTHWYAVKRILRYVRSTLTFGLHLRPAPSAVLSAFSDADWAVMPVELWWPWLAGGAWRLEAVLFLLVEL</sequence>
<reference evidence="1" key="1">
    <citation type="submission" date="2023-07" db="EMBL/GenBank/DDBJ databases">
        <title>A chromosome-level genome assembly of Lolium multiflorum.</title>
        <authorList>
            <person name="Chen Y."/>
            <person name="Copetti D."/>
            <person name="Kolliker R."/>
            <person name="Studer B."/>
        </authorList>
    </citation>
    <scope>NUCLEOTIDE SEQUENCE</scope>
    <source>
        <strain evidence="1">02402/16</strain>
        <tissue evidence="1">Leaf</tissue>
    </source>
</reference>
<keyword evidence="2" id="KW-1185">Reference proteome</keyword>
<organism evidence="1 2">
    <name type="scientific">Lolium multiflorum</name>
    <name type="common">Italian ryegrass</name>
    <name type="synonym">Lolium perenne subsp. multiflorum</name>
    <dbReference type="NCBI Taxonomy" id="4521"/>
    <lineage>
        <taxon>Eukaryota</taxon>
        <taxon>Viridiplantae</taxon>
        <taxon>Streptophyta</taxon>
        <taxon>Embryophyta</taxon>
        <taxon>Tracheophyta</taxon>
        <taxon>Spermatophyta</taxon>
        <taxon>Magnoliopsida</taxon>
        <taxon>Liliopsida</taxon>
        <taxon>Poales</taxon>
        <taxon>Poaceae</taxon>
        <taxon>BOP clade</taxon>
        <taxon>Pooideae</taxon>
        <taxon>Poodae</taxon>
        <taxon>Poeae</taxon>
        <taxon>Poeae Chloroplast Group 2 (Poeae type)</taxon>
        <taxon>Loliodinae</taxon>
        <taxon>Loliinae</taxon>
        <taxon>Lolium</taxon>
    </lineage>
</organism>
<dbReference type="PANTHER" id="PTHR11439">
    <property type="entry name" value="GAG-POL-RELATED RETROTRANSPOSON"/>
    <property type="match status" value="1"/>
</dbReference>
<dbReference type="AlphaFoldDB" id="A0AAD8T4L9"/>